<evidence type="ECO:0000256" key="1">
    <source>
        <dbReference type="ARBA" id="ARBA00004141"/>
    </source>
</evidence>
<organism evidence="7 8">
    <name type="scientific">Spiribacter salinus</name>
    <dbReference type="NCBI Taxonomy" id="1335746"/>
    <lineage>
        <taxon>Bacteria</taxon>
        <taxon>Pseudomonadati</taxon>
        <taxon>Pseudomonadota</taxon>
        <taxon>Gammaproteobacteria</taxon>
        <taxon>Chromatiales</taxon>
        <taxon>Ectothiorhodospiraceae</taxon>
        <taxon>Spiribacter</taxon>
    </lineage>
</organism>
<evidence type="ECO:0000256" key="5">
    <source>
        <dbReference type="SAM" id="Phobius"/>
    </source>
</evidence>
<evidence type="ECO:0000256" key="2">
    <source>
        <dbReference type="ARBA" id="ARBA00022692"/>
    </source>
</evidence>
<dbReference type="GO" id="GO:0005886">
    <property type="term" value="C:plasma membrane"/>
    <property type="evidence" value="ECO:0007669"/>
    <property type="project" value="TreeGrafter"/>
</dbReference>
<feature type="transmembrane region" description="Helical" evidence="5">
    <location>
        <begin position="274"/>
        <end position="294"/>
    </location>
</feature>
<dbReference type="STRING" id="1260251.SPISAL_06970"/>
<feature type="domain" description="Sodium/calcium exchanger membrane region" evidence="6">
    <location>
        <begin position="6"/>
        <end position="144"/>
    </location>
</feature>
<evidence type="ECO:0000259" key="6">
    <source>
        <dbReference type="Pfam" id="PF01699"/>
    </source>
</evidence>
<feature type="domain" description="Sodium/calcium exchanger membrane region" evidence="6">
    <location>
        <begin position="177"/>
        <end position="319"/>
    </location>
</feature>
<dbReference type="NCBIfam" id="TIGR00367">
    <property type="entry name" value="calcium/sodium antiporter"/>
    <property type="match status" value="1"/>
</dbReference>
<keyword evidence="2 5" id="KW-0812">Transmembrane</keyword>
<dbReference type="EMBL" id="VIFK01000250">
    <property type="protein sequence ID" value="TQE98226.1"/>
    <property type="molecule type" value="Genomic_DNA"/>
</dbReference>
<dbReference type="InterPro" id="IPR004481">
    <property type="entry name" value="K/Na/Ca-exchanger"/>
</dbReference>
<evidence type="ECO:0000256" key="4">
    <source>
        <dbReference type="ARBA" id="ARBA00023136"/>
    </source>
</evidence>
<dbReference type="Pfam" id="PF01699">
    <property type="entry name" value="Na_Ca_ex"/>
    <property type="match status" value="2"/>
</dbReference>
<evidence type="ECO:0000313" key="8">
    <source>
        <dbReference type="Proteomes" id="UP000315400"/>
    </source>
</evidence>
<protein>
    <submittedName>
        <fullName evidence="7">Calcium/sodium antiporter</fullName>
    </submittedName>
</protein>
<keyword evidence="4 5" id="KW-0472">Membrane</keyword>
<gene>
    <name evidence="7" type="ORF">FKY71_14975</name>
</gene>
<keyword evidence="3 5" id="KW-1133">Transmembrane helix</keyword>
<feature type="transmembrane region" description="Helical" evidence="5">
    <location>
        <begin position="177"/>
        <end position="198"/>
    </location>
</feature>
<dbReference type="GO" id="GO:0008273">
    <property type="term" value="F:calcium, potassium:sodium antiporter activity"/>
    <property type="evidence" value="ECO:0007669"/>
    <property type="project" value="TreeGrafter"/>
</dbReference>
<proteinExistence type="predicted"/>
<evidence type="ECO:0000313" key="7">
    <source>
        <dbReference type="EMBL" id="TQE98226.1"/>
    </source>
</evidence>
<reference evidence="7 8" key="1">
    <citation type="submission" date="2019-06" db="EMBL/GenBank/DDBJ databases">
        <title>Metagenome assembled Genome of Spiribacter salinus SL48-SHIP from the microbial mat of Salt Lake 48 (Novosibirsk region, Russia).</title>
        <authorList>
            <person name="Shipova A."/>
            <person name="Rozanov A.S."/>
            <person name="Bryanskaya A.V."/>
            <person name="Peltek S.E."/>
        </authorList>
    </citation>
    <scope>NUCLEOTIDE SEQUENCE [LARGE SCALE GENOMIC DNA]</scope>
    <source>
        <strain evidence="7">SL48-SHIP-2</strain>
    </source>
</reference>
<name>A0A540VNE3_9GAMM</name>
<accession>A0A540VNE3</accession>
<dbReference type="PANTHER" id="PTHR10846:SF8">
    <property type="entry name" value="INNER MEMBRANE PROTEIN YRBG"/>
    <property type="match status" value="1"/>
</dbReference>
<dbReference type="InterPro" id="IPR004837">
    <property type="entry name" value="NaCa_Exmemb"/>
</dbReference>
<feature type="transmembrane region" description="Helical" evidence="5">
    <location>
        <begin position="245"/>
        <end position="268"/>
    </location>
</feature>
<dbReference type="InterPro" id="IPR044880">
    <property type="entry name" value="NCX_ion-bd_dom_sf"/>
</dbReference>
<dbReference type="AlphaFoldDB" id="A0A540VNE3"/>
<comment type="caution">
    <text evidence="7">The sequence shown here is derived from an EMBL/GenBank/DDBJ whole genome shotgun (WGS) entry which is preliminary data.</text>
</comment>
<dbReference type="Gene3D" id="1.20.1420.30">
    <property type="entry name" value="NCX, central ion-binding region"/>
    <property type="match status" value="2"/>
</dbReference>
<feature type="transmembrane region" description="Helical" evidence="5">
    <location>
        <begin position="80"/>
        <end position="99"/>
    </location>
</feature>
<feature type="transmembrane region" description="Helical" evidence="5">
    <location>
        <begin position="210"/>
        <end position="233"/>
    </location>
</feature>
<comment type="subcellular location">
    <subcellularLocation>
        <location evidence="1">Membrane</location>
        <topology evidence="1">Multi-pass membrane protein</topology>
    </subcellularLocation>
</comment>
<evidence type="ECO:0000256" key="3">
    <source>
        <dbReference type="ARBA" id="ARBA00022989"/>
    </source>
</evidence>
<dbReference type="PANTHER" id="PTHR10846">
    <property type="entry name" value="SODIUM/POTASSIUM/CALCIUM EXCHANGER"/>
    <property type="match status" value="1"/>
</dbReference>
<dbReference type="GO" id="GO:0005262">
    <property type="term" value="F:calcium channel activity"/>
    <property type="evidence" value="ECO:0007669"/>
    <property type="project" value="TreeGrafter"/>
</dbReference>
<dbReference type="GO" id="GO:0006874">
    <property type="term" value="P:intracellular calcium ion homeostasis"/>
    <property type="evidence" value="ECO:0007669"/>
    <property type="project" value="TreeGrafter"/>
</dbReference>
<sequence length="324" mass="33345">MDILILLAALAVGFAALAWSADLFVAGASSAAARLGVSALVIGLTVIGIGTSLPEMLVSAIAAIEGTPAIALGNAIGSNIANVGLILGITALATPFAVGHGILRREFPVLMMVVLGTGWVLIDAEVSRLDGVLLLVGMTAVILWLGWEARQDNAHAEVLKREIGQAPTKAMTRARTFIAIGLGLVVLLASSRLLVWSASELARLIGVSDLVIGLSVVAVGTSLPELAAATASVRRNEPGLVIGNILGSNIFNLLAVLGIAGTLAPFAADGPSLLRDYGIMSLFMLAIVPVSLGLRQRGQAGRVEGGMLLLGFIAYQFMLFIVGR</sequence>
<dbReference type="Proteomes" id="UP000315400">
    <property type="component" value="Unassembled WGS sequence"/>
</dbReference>
<feature type="transmembrane region" description="Helical" evidence="5">
    <location>
        <begin position="306"/>
        <end position="323"/>
    </location>
</feature>